<gene>
    <name evidence="1" type="ORF">GCM10019071_12790</name>
</gene>
<protein>
    <submittedName>
        <fullName evidence="1">Uncharacterized protein</fullName>
    </submittedName>
</protein>
<reference evidence="2" key="1">
    <citation type="journal article" date="2019" name="Int. J. Syst. Evol. Microbiol.">
        <title>The Global Catalogue of Microorganisms (GCM) 10K type strain sequencing project: providing services to taxonomists for standard genome sequencing and annotation.</title>
        <authorList>
            <consortium name="The Broad Institute Genomics Platform"/>
            <consortium name="The Broad Institute Genome Sequencing Center for Infectious Disease"/>
            <person name="Wu L."/>
            <person name="Ma J."/>
        </authorList>
    </citation>
    <scope>NUCLEOTIDE SEQUENCE [LARGE SCALE GENOMIC DNA]</scope>
    <source>
        <strain evidence="2">CCM 7327</strain>
    </source>
</reference>
<dbReference type="Proteomes" id="UP000628109">
    <property type="component" value="Unassembled WGS sequence"/>
</dbReference>
<sequence length="70" mass="7487">MAEAVLAHVAMPTPADQLRVALDVVQIMNDLIIVRENDANDAAMKIAAQQIKINADRAMTLVDEMAGAQA</sequence>
<evidence type="ECO:0000313" key="2">
    <source>
        <dbReference type="Proteomes" id="UP000628109"/>
    </source>
</evidence>
<evidence type="ECO:0000313" key="1">
    <source>
        <dbReference type="EMBL" id="GFZ85189.1"/>
    </source>
</evidence>
<organism evidence="1 2">
    <name type="scientific">Sphingobium fuliginis (strain ATCC 27551)</name>
    <dbReference type="NCBI Taxonomy" id="336203"/>
    <lineage>
        <taxon>Bacteria</taxon>
        <taxon>Pseudomonadati</taxon>
        <taxon>Pseudomonadota</taxon>
        <taxon>Alphaproteobacteria</taxon>
        <taxon>Sphingomonadales</taxon>
        <taxon>Sphingomonadaceae</taxon>
        <taxon>Sphingobium</taxon>
    </lineage>
</organism>
<comment type="caution">
    <text evidence="1">The sequence shown here is derived from an EMBL/GenBank/DDBJ whole genome shotgun (WGS) entry which is preliminary data.</text>
</comment>
<keyword evidence="2" id="KW-1185">Reference proteome</keyword>
<accession>A0ABQ1ESN6</accession>
<dbReference type="EMBL" id="BMDU01000002">
    <property type="protein sequence ID" value="GFZ85189.1"/>
    <property type="molecule type" value="Genomic_DNA"/>
</dbReference>
<name>A0ABQ1ESN6_SPHSA</name>
<proteinExistence type="predicted"/>